<organism evidence="4 5">
    <name type="scientific">Ophiobolus disseminans</name>
    <dbReference type="NCBI Taxonomy" id="1469910"/>
    <lineage>
        <taxon>Eukaryota</taxon>
        <taxon>Fungi</taxon>
        <taxon>Dikarya</taxon>
        <taxon>Ascomycota</taxon>
        <taxon>Pezizomycotina</taxon>
        <taxon>Dothideomycetes</taxon>
        <taxon>Pleosporomycetidae</taxon>
        <taxon>Pleosporales</taxon>
        <taxon>Pleosporineae</taxon>
        <taxon>Phaeosphaeriaceae</taxon>
        <taxon>Ophiobolus</taxon>
    </lineage>
</organism>
<gene>
    <name evidence="4" type="ORF">CC86DRAFT_411498</name>
</gene>
<proteinExistence type="predicted"/>
<dbReference type="PANTHER" id="PTHR45614">
    <property type="entry name" value="MYB PROTEIN-RELATED"/>
    <property type="match status" value="1"/>
</dbReference>
<name>A0A6A6ZJC6_9PLEO</name>
<feature type="domain" description="HTH myb-type" evidence="3">
    <location>
        <begin position="1"/>
        <end position="55"/>
    </location>
</feature>
<feature type="domain" description="Myb-like" evidence="2">
    <location>
        <begin position="8"/>
        <end position="55"/>
    </location>
</feature>
<feature type="region of interest" description="Disordered" evidence="1">
    <location>
        <begin position="162"/>
        <end position="208"/>
    </location>
</feature>
<dbReference type="AlphaFoldDB" id="A0A6A6ZJC6"/>
<feature type="domain" description="HTH myb-type" evidence="3">
    <location>
        <begin position="59"/>
        <end position="110"/>
    </location>
</feature>
<accession>A0A6A6ZJC6</accession>
<dbReference type="CDD" id="cd00167">
    <property type="entry name" value="SANT"/>
    <property type="match status" value="3"/>
</dbReference>
<feature type="compositionally biased region" description="Polar residues" evidence="1">
    <location>
        <begin position="173"/>
        <end position="208"/>
    </location>
</feature>
<evidence type="ECO:0000259" key="2">
    <source>
        <dbReference type="PROSITE" id="PS50090"/>
    </source>
</evidence>
<dbReference type="InterPro" id="IPR017930">
    <property type="entry name" value="Myb_dom"/>
</dbReference>
<dbReference type="SMART" id="SM00717">
    <property type="entry name" value="SANT"/>
    <property type="match status" value="3"/>
</dbReference>
<feature type="domain" description="Myb-like" evidence="2">
    <location>
        <begin position="56"/>
        <end position="106"/>
    </location>
</feature>
<dbReference type="PROSITE" id="PS50090">
    <property type="entry name" value="MYB_LIKE"/>
    <property type="match status" value="3"/>
</dbReference>
<dbReference type="GO" id="GO:0000278">
    <property type="term" value="P:mitotic cell cycle"/>
    <property type="evidence" value="ECO:0007669"/>
    <property type="project" value="TreeGrafter"/>
</dbReference>
<sequence>MSKTVKTWSPDEDEILLQQITLLSSQGKAKDWTAIALAVPGRSNKDCRKRWCNHLVGGLRKGPWDPSEDRRLGIGVKEYGAQWPLVAVEVGTRSADQCAKRWHHSLDPSLDRSKWSEEEEDKLFKAVEKHGRAWKQIQTEYFPGRATNNVKNKYVVLTRKRELQVSEDDTQDRPSSSGTPRTRNSGPSSESATPVSTRQDTMPQSPSEDVSIFIHNGAMSLSNNYDAQQFDDSFSLDGYFRTIPAAMDLDVNTADHLATDIDFDIGNTDLMTGLVEPPTTADVNDYLLSSHVESEIDPQSMQVSTGFLQNHSAKLVLTIENPSPDAITGIMGVLVPTKTRFRMEMQ</sequence>
<dbReference type="GO" id="GO:0005634">
    <property type="term" value="C:nucleus"/>
    <property type="evidence" value="ECO:0007669"/>
    <property type="project" value="TreeGrafter"/>
</dbReference>
<dbReference type="InterPro" id="IPR050560">
    <property type="entry name" value="MYB_TF"/>
</dbReference>
<evidence type="ECO:0000313" key="5">
    <source>
        <dbReference type="Proteomes" id="UP000799424"/>
    </source>
</evidence>
<dbReference type="Proteomes" id="UP000799424">
    <property type="component" value="Unassembled WGS sequence"/>
</dbReference>
<dbReference type="Gene3D" id="1.10.10.60">
    <property type="entry name" value="Homeodomain-like"/>
    <property type="match status" value="3"/>
</dbReference>
<dbReference type="EMBL" id="MU006238">
    <property type="protein sequence ID" value="KAF2821201.1"/>
    <property type="molecule type" value="Genomic_DNA"/>
</dbReference>
<evidence type="ECO:0000259" key="3">
    <source>
        <dbReference type="PROSITE" id="PS51294"/>
    </source>
</evidence>
<evidence type="ECO:0000256" key="1">
    <source>
        <dbReference type="SAM" id="MobiDB-lite"/>
    </source>
</evidence>
<dbReference type="InterPro" id="IPR009057">
    <property type="entry name" value="Homeodomain-like_sf"/>
</dbReference>
<dbReference type="Pfam" id="PF13921">
    <property type="entry name" value="Myb_DNA-bind_6"/>
    <property type="match status" value="1"/>
</dbReference>
<feature type="domain" description="HTH myb-type" evidence="3">
    <location>
        <begin position="112"/>
        <end position="162"/>
    </location>
</feature>
<evidence type="ECO:0000313" key="4">
    <source>
        <dbReference type="EMBL" id="KAF2821201.1"/>
    </source>
</evidence>
<dbReference type="Pfam" id="PF00249">
    <property type="entry name" value="Myb_DNA-binding"/>
    <property type="match status" value="1"/>
</dbReference>
<dbReference type="GO" id="GO:0000978">
    <property type="term" value="F:RNA polymerase II cis-regulatory region sequence-specific DNA binding"/>
    <property type="evidence" value="ECO:0007669"/>
    <property type="project" value="TreeGrafter"/>
</dbReference>
<reference evidence="4" key="1">
    <citation type="journal article" date="2020" name="Stud. Mycol.">
        <title>101 Dothideomycetes genomes: a test case for predicting lifestyles and emergence of pathogens.</title>
        <authorList>
            <person name="Haridas S."/>
            <person name="Albert R."/>
            <person name="Binder M."/>
            <person name="Bloem J."/>
            <person name="Labutti K."/>
            <person name="Salamov A."/>
            <person name="Andreopoulos B."/>
            <person name="Baker S."/>
            <person name="Barry K."/>
            <person name="Bills G."/>
            <person name="Bluhm B."/>
            <person name="Cannon C."/>
            <person name="Castanera R."/>
            <person name="Culley D."/>
            <person name="Daum C."/>
            <person name="Ezra D."/>
            <person name="Gonzalez J."/>
            <person name="Henrissat B."/>
            <person name="Kuo A."/>
            <person name="Liang C."/>
            <person name="Lipzen A."/>
            <person name="Lutzoni F."/>
            <person name="Magnuson J."/>
            <person name="Mondo S."/>
            <person name="Nolan M."/>
            <person name="Ohm R."/>
            <person name="Pangilinan J."/>
            <person name="Park H.-J."/>
            <person name="Ramirez L."/>
            <person name="Alfaro M."/>
            <person name="Sun H."/>
            <person name="Tritt A."/>
            <person name="Yoshinaga Y."/>
            <person name="Zwiers L.-H."/>
            <person name="Turgeon B."/>
            <person name="Goodwin S."/>
            <person name="Spatafora J."/>
            <person name="Crous P."/>
            <person name="Grigoriev I."/>
        </authorList>
    </citation>
    <scope>NUCLEOTIDE SEQUENCE</scope>
    <source>
        <strain evidence="4">CBS 113818</strain>
    </source>
</reference>
<dbReference type="PANTHER" id="PTHR45614:SF265">
    <property type="entry name" value="MYB-LIKE DOMAIN-CONTAINING PROTEIN-RELATED"/>
    <property type="match status" value="1"/>
</dbReference>
<dbReference type="GO" id="GO:0000981">
    <property type="term" value="F:DNA-binding transcription factor activity, RNA polymerase II-specific"/>
    <property type="evidence" value="ECO:0007669"/>
    <property type="project" value="TreeGrafter"/>
</dbReference>
<dbReference type="PROSITE" id="PS51294">
    <property type="entry name" value="HTH_MYB"/>
    <property type="match status" value="3"/>
</dbReference>
<evidence type="ECO:0008006" key="6">
    <source>
        <dbReference type="Google" id="ProtNLM"/>
    </source>
</evidence>
<dbReference type="OrthoDB" id="2143914at2759"/>
<dbReference type="SUPFAM" id="SSF46689">
    <property type="entry name" value="Homeodomain-like"/>
    <property type="match status" value="2"/>
</dbReference>
<dbReference type="GO" id="GO:0045944">
    <property type="term" value="P:positive regulation of transcription by RNA polymerase II"/>
    <property type="evidence" value="ECO:0007669"/>
    <property type="project" value="TreeGrafter"/>
</dbReference>
<feature type="domain" description="Myb-like" evidence="2">
    <location>
        <begin position="107"/>
        <end position="158"/>
    </location>
</feature>
<protein>
    <recommendedName>
        <fullName evidence="6">Homeodomain-like protein</fullName>
    </recommendedName>
</protein>
<keyword evidence="5" id="KW-1185">Reference proteome</keyword>
<dbReference type="InterPro" id="IPR001005">
    <property type="entry name" value="SANT/Myb"/>
</dbReference>